<evidence type="ECO:0000313" key="4">
    <source>
        <dbReference type="Proteomes" id="UP000075901"/>
    </source>
</evidence>
<keyword evidence="1" id="KW-0547">Nucleotide-binding</keyword>
<keyword evidence="1" id="KW-0067">ATP-binding</keyword>
<dbReference type="Proteomes" id="UP000075901">
    <property type="component" value="Unassembled WGS sequence"/>
</dbReference>
<keyword evidence="4" id="KW-1185">Reference proteome</keyword>
<dbReference type="SUPFAM" id="SSF56112">
    <property type="entry name" value="Protein kinase-like (PK-like)"/>
    <property type="match status" value="1"/>
</dbReference>
<evidence type="ECO:0000256" key="1">
    <source>
        <dbReference type="PROSITE-ProRule" id="PRU10141"/>
    </source>
</evidence>
<feature type="binding site" evidence="1">
    <location>
        <position position="163"/>
    </location>
    <ligand>
        <name>ATP</name>
        <dbReference type="ChEBI" id="CHEBI:30616"/>
    </ligand>
</feature>
<feature type="compositionally biased region" description="Basic and acidic residues" evidence="2">
    <location>
        <begin position="36"/>
        <end position="47"/>
    </location>
</feature>
<accession>A0A182SZH5</accession>
<reference evidence="4" key="1">
    <citation type="submission" date="2013-09" db="EMBL/GenBank/DDBJ databases">
        <title>The Genome Sequence of Anopheles maculatus species B.</title>
        <authorList>
            <consortium name="The Broad Institute Genomics Platform"/>
            <person name="Neafsey D.E."/>
            <person name="Besansky N."/>
            <person name="Howell P."/>
            <person name="Walton C."/>
            <person name="Young S.K."/>
            <person name="Zeng Q."/>
            <person name="Gargeya S."/>
            <person name="Fitzgerald M."/>
            <person name="Haas B."/>
            <person name="Abouelleil A."/>
            <person name="Allen A.W."/>
            <person name="Alvarado L."/>
            <person name="Arachchi H.M."/>
            <person name="Berlin A.M."/>
            <person name="Chapman S.B."/>
            <person name="Gainer-Dewar J."/>
            <person name="Goldberg J."/>
            <person name="Griggs A."/>
            <person name="Gujja S."/>
            <person name="Hansen M."/>
            <person name="Howarth C."/>
            <person name="Imamovic A."/>
            <person name="Ireland A."/>
            <person name="Larimer J."/>
            <person name="McCowan C."/>
            <person name="Murphy C."/>
            <person name="Pearson M."/>
            <person name="Poon T.W."/>
            <person name="Priest M."/>
            <person name="Roberts A."/>
            <person name="Saif S."/>
            <person name="Shea T."/>
            <person name="Sisk P."/>
            <person name="Sykes S."/>
            <person name="Wortman J."/>
            <person name="Nusbaum C."/>
            <person name="Birren B."/>
        </authorList>
    </citation>
    <scope>NUCLEOTIDE SEQUENCE [LARGE SCALE GENOMIC DNA]</scope>
    <source>
        <strain evidence="4">maculatus3</strain>
    </source>
</reference>
<proteinExistence type="predicted"/>
<dbReference type="AlphaFoldDB" id="A0A182SZH5"/>
<dbReference type="EnsemblMetazoa" id="AMAM016551-RA">
    <property type="protein sequence ID" value="AMAM016551-PA"/>
    <property type="gene ID" value="AMAM016551"/>
</dbReference>
<dbReference type="InterPro" id="IPR017441">
    <property type="entry name" value="Protein_kinase_ATP_BS"/>
</dbReference>
<dbReference type="InterPro" id="IPR011009">
    <property type="entry name" value="Kinase-like_dom_sf"/>
</dbReference>
<evidence type="ECO:0000313" key="3">
    <source>
        <dbReference type="EnsemblMetazoa" id="AMAM016551-PA"/>
    </source>
</evidence>
<evidence type="ECO:0000256" key="2">
    <source>
        <dbReference type="SAM" id="MobiDB-lite"/>
    </source>
</evidence>
<dbReference type="VEuPathDB" id="VectorBase:AMAM016551"/>
<reference evidence="3" key="2">
    <citation type="submission" date="2020-05" db="UniProtKB">
        <authorList>
            <consortium name="EnsemblMetazoa"/>
        </authorList>
    </citation>
    <scope>IDENTIFICATION</scope>
    <source>
        <strain evidence="3">maculatus3</strain>
    </source>
</reference>
<sequence>MNTSLSSEIPYSNDGDHRAKPTNASHNNNGSCVSAHDTDNQDAHGPDRFAFACDDPPSDARLQPSDSQDDDLEDVYKTCNSQSVVEWINDDDELERLDLPIEPIDPTGTVFNRVDSSDIIYQEKKKKCKLVGKYVMGDVLGEGSYGKVKEVLDSETLNRRAVKVRPIFPVFVVYFRTSSFLTPMGAR</sequence>
<organism evidence="3 4">
    <name type="scientific">Anopheles maculatus</name>
    <dbReference type="NCBI Taxonomy" id="74869"/>
    <lineage>
        <taxon>Eukaryota</taxon>
        <taxon>Metazoa</taxon>
        <taxon>Ecdysozoa</taxon>
        <taxon>Arthropoda</taxon>
        <taxon>Hexapoda</taxon>
        <taxon>Insecta</taxon>
        <taxon>Pterygota</taxon>
        <taxon>Neoptera</taxon>
        <taxon>Endopterygota</taxon>
        <taxon>Diptera</taxon>
        <taxon>Nematocera</taxon>
        <taxon>Culicoidea</taxon>
        <taxon>Culicidae</taxon>
        <taxon>Anophelinae</taxon>
        <taxon>Anopheles</taxon>
        <taxon>Anopheles maculatus group</taxon>
    </lineage>
</organism>
<feature type="compositionally biased region" description="Polar residues" evidence="2">
    <location>
        <begin position="1"/>
        <end position="10"/>
    </location>
</feature>
<evidence type="ECO:0008006" key="5">
    <source>
        <dbReference type="Google" id="ProtNLM"/>
    </source>
</evidence>
<dbReference type="PROSITE" id="PS00107">
    <property type="entry name" value="PROTEIN_KINASE_ATP"/>
    <property type="match status" value="1"/>
</dbReference>
<dbReference type="GO" id="GO:0005524">
    <property type="term" value="F:ATP binding"/>
    <property type="evidence" value="ECO:0007669"/>
    <property type="project" value="UniProtKB-UniRule"/>
</dbReference>
<dbReference type="Gene3D" id="3.30.200.20">
    <property type="entry name" value="Phosphorylase Kinase, domain 1"/>
    <property type="match status" value="1"/>
</dbReference>
<feature type="compositionally biased region" description="Polar residues" evidence="2">
    <location>
        <begin position="22"/>
        <end position="32"/>
    </location>
</feature>
<feature type="region of interest" description="Disordered" evidence="2">
    <location>
        <begin position="1"/>
        <end position="72"/>
    </location>
</feature>
<protein>
    <recommendedName>
        <fullName evidence="5">Protein kinase domain-containing protein</fullName>
    </recommendedName>
</protein>
<name>A0A182SZH5_9DIPT</name>